<dbReference type="RefSeq" id="WP_202652291.1">
    <property type="nucleotide sequence ID" value="NZ_JAESWB010000025.1"/>
</dbReference>
<reference evidence="5 6" key="1">
    <citation type="submission" date="2021-01" db="EMBL/GenBank/DDBJ databases">
        <title>Genome public.</title>
        <authorList>
            <person name="Liu C."/>
            <person name="Sun Q."/>
        </authorList>
    </citation>
    <scope>NUCLEOTIDE SEQUENCE [LARGE SCALE GENOMIC DNA]</scope>
    <source>
        <strain evidence="5 6">YIM B02564</strain>
    </source>
</reference>
<evidence type="ECO:0000256" key="2">
    <source>
        <dbReference type="ARBA" id="ARBA00022481"/>
    </source>
</evidence>
<dbReference type="PANTHER" id="PTHR30093">
    <property type="entry name" value="GENERAL SECRETION PATHWAY PROTEIN G"/>
    <property type="match status" value="1"/>
</dbReference>
<dbReference type="Pfam" id="PF07963">
    <property type="entry name" value="N_methyl"/>
    <property type="match status" value="1"/>
</dbReference>
<proteinExistence type="predicted"/>
<keyword evidence="6" id="KW-1185">Reference proteome</keyword>
<evidence type="ECO:0000313" key="5">
    <source>
        <dbReference type="EMBL" id="MBL4951233.1"/>
    </source>
</evidence>
<comment type="caution">
    <text evidence="5">The sequence shown here is derived from an EMBL/GenBank/DDBJ whole genome shotgun (WGS) entry which is preliminary data.</text>
</comment>
<evidence type="ECO:0000313" key="6">
    <source>
        <dbReference type="Proteomes" id="UP000623967"/>
    </source>
</evidence>
<keyword evidence="4" id="KW-0472">Membrane</keyword>
<keyword evidence="4" id="KW-1133">Transmembrane helix</keyword>
<keyword evidence="4" id="KW-0812">Transmembrane</keyword>
<protein>
    <submittedName>
        <fullName evidence="5">Prepilin-type N-terminal cleavage/methylation domain-containing protein</fullName>
    </submittedName>
</protein>
<evidence type="ECO:0000256" key="3">
    <source>
        <dbReference type="ARBA" id="ARBA00023287"/>
    </source>
</evidence>
<sequence>MLQKVGKRLKDQKGLTLIELLAVIVILGIIAAIAIPAIGGIIQKSKVDAVKSDAIQILNAAKTYVASNGIDDTKTIQLKKVTGADGNTTTDDLASFVESTKIDNYTVNVSVDNNNKVTYSITATVKAGKQTVKFTNATIKGINDSGTNLTISN</sequence>
<dbReference type="Gene3D" id="3.30.700.10">
    <property type="entry name" value="Glycoprotein, Type 4 Pilin"/>
    <property type="match status" value="1"/>
</dbReference>
<accession>A0ABS1TIT4</accession>
<dbReference type="InterPro" id="IPR000983">
    <property type="entry name" value="Bac_GSPG_pilin"/>
</dbReference>
<comment type="subcellular location">
    <subcellularLocation>
        <location evidence="1">Cell surface</location>
    </subcellularLocation>
</comment>
<evidence type="ECO:0000256" key="1">
    <source>
        <dbReference type="ARBA" id="ARBA00004241"/>
    </source>
</evidence>
<dbReference type="Proteomes" id="UP000623967">
    <property type="component" value="Unassembled WGS sequence"/>
</dbReference>
<keyword evidence="2" id="KW-0488">Methylation</keyword>
<dbReference type="EMBL" id="JAESWB010000025">
    <property type="protein sequence ID" value="MBL4951233.1"/>
    <property type="molecule type" value="Genomic_DNA"/>
</dbReference>
<dbReference type="InterPro" id="IPR045584">
    <property type="entry name" value="Pilin-like"/>
</dbReference>
<dbReference type="InterPro" id="IPR012902">
    <property type="entry name" value="N_methyl_site"/>
</dbReference>
<dbReference type="PROSITE" id="PS00409">
    <property type="entry name" value="PROKAR_NTER_METHYL"/>
    <property type="match status" value="1"/>
</dbReference>
<dbReference type="SUPFAM" id="SSF54523">
    <property type="entry name" value="Pili subunits"/>
    <property type="match status" value="1"/>
</dbReference>
<organism evidence="5 6">
    <name type="scientific">Neobacillus paridis</name>
    <dbReference type="NCBI Taxonomy" id="2803862"/>
    <lineage>
        <taxon>Bacteria</taxon>
        <taxon>Bacillati</taxon>
        <taxon>Bacillota</taxon>
        <taxon>Bacilli</taxon>
        <taxon>Bacillales</taxon>
        <taxon>Bacillaceae</taxon>
        <taxon>Neobacillus</taxon>
    </lineage>
</organism>
<dbReference type="NCBIfam" id="TIGR02532">
    <property type="entry name" value="IV_pilin_GFxxxE"/>
    <property type="match status" value="1"/>
</dbReference>
<evidence type="ECO:0000256" key="4">
    <source>
        <dbReference type="SAM" id="Phobius"/>
    </source>
</evidence>
<name>A0ABS1TIT4_9BACI</name>
<gene>
    <name evidence="5" type="ORF">JK635_03125</name>
</gene>
<keyword evidence="3" id="KW-0178">Competence</keyword>
<feature type="transmembrane region" description="Helical" evidence="4">
    <location>
        <begin position="20"/>
        <end position="42"/>
    </location>
</feature>
<dbReference type="PRINTS" id="PR00813">
    <property type="entry name" value="BCTERIALGSPG"/>
</dbReference>